<name>A0A928Z9W4_9CYAN</name>
<reference evidence="1" key="1">
    <citation type="submission" date="2020-10" db="EMBL/GenBank/DDBJ databases">
        <authorList>
            <person name="Castelo-Branco R."/>
            <person name="Eusebio N."/>
            <person name="Adriana R."/>
            <person name="Vieira A."/>
            <person name="Brugerolle De Fraissinette N."/>
            <person name="Rezende De Castro R."/>
            <person name="Schneider M.P."/>
            <person name="Vasconcelos V."/>
            <person name="Leao P.N."/>
        </authorList>
    </citation>
    <scope>NUCLEOTIDE SEQUENCE</scope>
    <source>
        <strain evidence="1">LEGE 11467</strain>
    </source>
</reference>
<organism evidence="1 2">
    <name type="scientific">Zarconia navalis LEGE 11467</name>
    <dbReference type="NCBI Taxonomy" id="1828826"/>
    <lineage>
        <taxon>Bacteria</taxon>
        <taxon>Bacillati</taxon>
        <taxon>Cyanobacteriota</taxon>
        <taxon>Cyanophyceae</taxon>
        <taxon>Oscillatoriophycideae</taxon>
        <taxon>Oscillatoriales</taxon>
        <taxon>Oscillatoriales incertae sedis</taxon>
        <taxon>Zarconia</taxon>
        <taxon>Zarconia navalis</taxon>
    </lineage>
</organism>
<gene>
    <name evidence="1" type="ORF">IQ235_10240</name>
</gene>
<comment type="caution">
    <text evidence="1">The sequence shown here is derived from an EMBL/GenBank/DDBJ whole genome shotgun (WGS) entry which is preliminary data.</text>
</comment>
<sequence>MDSTKQLVVTRTGEPYQPARVYFDVTNAKTVLGVFNKLRCMYFERDDDAWFWLYENETKRLKFAESYNAIPKSIRPLVIGSFRFQGDRELILDLDSFDRLLKAVRFFDRRINRRAAKIAKLRVVNRLFNIDEIRQYSQKKDRLPESLDVFFDRDDVYVPNIQEFQTQVEKISSEYEEEDDRVNALTDYVAQKSKQPLPEIEELYPNFYEDGMGWLELILGLRHMEAKARWQGNEEFNQYEFVQNLIESKLGETEVEED</sequence>
<evidence type="ECO:0000313" key="1">
    <source>
        <dbReference type="EMBL" id="MBE9041156.1"/>
    </source>
</evidence>
<accession>A0A928Z9W4</accession>
<dbReference type="EMBL" id="JADEXN010000158">
    <property type="protein sequence ID" value="MBE9041156.1"/>
    <property type="molecule type" value="Genomic_DNA"/>
</dbReference>
<dbReference type="RefSeq" id="WP_264321384.1">
    <property type="nucleotide sequence ID" value="NZ_JADEXN010000158.1"/>
</dbReference>
<protein>
    <submittedName>
        <fullName evidence="1">Uncharacterized protein</fullName>
    </submittedName>
</protein>
<keyword evidence="2" id="KW-1185">Reference proteome</keyword>
<proteinExistence type="predicted"/>
<dbReference type="AlphaFoldDB" id="A0A928Z9W4"/>
<evidence type="ECO:0000313" key="2">
    <source>
        <dbReference type="Proteomes" id="UP000621799"/>
    </source>
</evidence>
<dbReference type="Proteomes" id="UP000621799">
    <property type="component" value="Unassembled WGS sequence"/>
</dbReference>